<evidence type="ECO:0000256" key="2">
    <source>
        <dbReference type="ARBA" id="ARBA00022829"/>
    </source>
</evidence>
<evidence type="ECO:0000259" key="5">
    <source>
        <dbReference type="Pfam" id="PF07557"/>
    </source>
</evidence>
<feature type="region of interest" description="Disordered" evidence="4">
    <location>
        <begin position="188"/>
        <end position="215"/>
    </location>
</feature>
<proteinExistence type="inferred from homology"/>
<keyword evidence="3" id="KW-0175">Coiled coil</keyword>
<feature type="region of interest" description="Disordered" evidence="4">
    <location>
        <begin position="298"/>
        <end position="327"/>
    </location>
</feature>
<evidence type="ECO:0000313" key="7">
    <source>
        <dbReference type="Proteomes" id="UP001358586"/>
    </source>
</evidence>
<sequence length="344" mass="39028">MSWDRGEKPKEEAKNRSGIRVLVVKFLEKRHVITDEGNELKGKSMENGSFISNAPRKGLSDITNLQHQHKVLTQDAKLLLQPDSLWSKDYINKLQQENMMLMKVLAERNKVIELSGIELQKLRINLEKFQQQNLQLAQANNQLLLELNSGKDRLKALKHELGCKNAMLKAIKSEKKANIVACPTSGNEGLKEGTNKHGEAGESLNKEDGDYKPFTTNRRRQSKTLLPSIIKPVEAKEGVDNKRVCLRRQSARFKAEEPETTKDVFKVADKNSLISSPCNDKVHQIGPISSDSSVRIEHEEGCMAPRNEAQESRRASTGRPLRRAAEKVQSYKEMKLNVKMRREL</sequence>
<dbReference type="InterPro" id="IPR011515">
    <property type="entry name" value="Shugoshin_C"/>
</dbReference>
<comment type="caution">
    <text evidence="6">The sequence shown here is derived from an EMBL/GenBank/DDBJ whole genome shotgun (WGS) entry which is preliminary data.</text>
</comment>
<dbReference type="PANTHER" id="PTHR34373:SF9">
    <property type="entry name" value="SHUGOSHIN 2"/>
    <property type="match status" value="1"/>
</dbReference>
<organism evidence="6 7">
    <name type="scientific">Gossypium arboreum</name>
    <name type="common">Tree cotton</name>
    <name type="synonym">Gossypium nanking</name>
    <dbReference type="NCBI Taxonomy" id="29729"/>
    <lineage>
        <taxon>Eukaryota</taxon>
        <taxon>Viridiplantae</taxon>
        <taxon>Streptophyta</taxon>
        <taxon>Embryophyta</taxon>
        <taxon>Tracheophyta</taxon>
        <taxon>Spermatophyta</taxon>
        <taxon>Magnoliopsida</taxon>
        <taxon>eudicotyledons</taxon>
        <taxon>Gunneridae</taxon>
        <taxon>Pentapetalae</taxon>
        <taxon>rosids</taxon>
        <taxon>malvids</taxon>
        <taxon>Malvales</taxon>
        <taxon>Malvaceae</taxon>
        <taxon>Malvoideae</taxon>
        <taxon>Gossypium</taxon>
    </lineage>
</organism>
<feature type="domain" description="Shugoshin C-terminal" evidence="5">
    <location>
        <begin position="318"/>
        <end position="342"/>
    </location>
</feature>
<evidence type="ECO:0000256" key="1">
    <source>
        <dbReference type="ARBA" id="ARBA00010845"/>
    </source>
</evidence>
<evidence type="ECO:0000313" key="6">
    <source>
        <dbReference type="EMBL" id="KAK5833000.1"/>
    </source>
</evidence>
<evidence type="ECO:0000256" key="3">
    <source>
        <dbReference type="SAM" id="Coils"/>
    </source>
</evidence>
<comment type="similarity">
    <text evidence="1">Belongs to the shugoshin family.</text>
</comment>
<protein>
    <recommendedName>
        <fullName evidence="5">Shugoshin C-terminal domain-containing protein</fullName>
    </recommendedName>
</protein>
<dbReference type="Proteomes" id="UP001358586">
    <property type="component" value="Chromosome 5"/>
</dbReference>
<gene>
    <name evidence="6" type="ORF">PVK06_016809</name>
</gene>
<dbReference type="InterPro" id="IPR044693">
    <property type="entry name" value="SGO_plant"/>
</dbReference>
<accession>A0ABR0Q1F8</accession>
<feature type="coiled-coil region" evidence="3">
    <location>
        <begin position="112"/>
        <end position="160"/>
    </location>
</feature>
<keyword evidence="2" id="KW-0159">Chromosome partition</keyword>
<dbReference type="Pfam" id="PF07557">
    <property type="entry name" value="Shugoshin_C"/>
    <property type="match status" value="1"/>
</dbReference>
<feature type="compositionally biased region" description="Basic and acidic residues" evidence="4">
    <location>
        <begin position="189"/>
        <end position="211"/>
    </location>
</feature>
<name>A0ABR0Q1F8_GOSAR</name>
<dbReference type="EMBL" id="JARKNE010000005">
    <property type="protein sequence ID" value="KAK5833000.1"/>
    <property type="molecule type" value="Genomic_DNA"/>
</dbReference>
<keyword evidence="7" id="KW-1185">Reference proteome</keyword>
<reference evidence="6 7" key="1">
    <citation type="submission" date="2023-03" db="EMBL/GenBank/DDBJ databases">
        <title>WGS of Gossypium arboreum.</title>
        <authorList>
            <person name="Yu D."/>
        </authorList>
    </citation>
    <scope>NUCLEOTIDE SEQUENCE [LARGE SCALE GENOMIC DNA]</scope>
    <source>
        <tissue evidence="6">Leaf</tissue>
    </source>
</reference>
<dbReference type="PANTHER" id="PTHR34373">
    <property type="entry name" value="SHUGOSHIN 2"/>
    <property type="match status" value="1"/>
</dbReference>
<evidence type="ECO:0000256" key="4">
    <source>
        <dbReference type="SAM" id="MobiDB-lite"/>
    </source>
</evidence>